<dbReference type="PANTHER" id="PTHR33121:SF70">
    <property type="entry name" value="SIGNALING PROTEIN YKOW"/>
    <property type="match status" value="1"/>
</dbReference>
<dbReference type="InterPro" id="IPR035919">
    <property type="entry name" value="EAL_sf"/>
</dbReference>
<dbReference type="CDD" id="cd01949">
    <property type="entry name" value="GGDEF"/>
    <property type="match status" value="1"/>
</dbReference>
<dbReference type="SUPFAM" id="SSF55781">
    <property type="entry name" value="GAF domain-like"/>
    <property type="match status" value="1"/>
</dbReference>
<dbReference type="RefSeq" id="WP_162348705.1">
    <property type="nucleotide sequence ID" value="NZ_QOVG01000002.1"/>
</dbReference>
<dbReference type="InterPro" id="IPR003018">
    <property type="entry name" value="GAF"/>
</dbReference>
<dbReference type="SMART" id="SM00086">
    <property type="entry name" value="PAC"/>
    <property type="match status" value="2"/>
</dbReference>
<comment type="caution">
    <text evidence="4">The sequence shown here is derived from an EMBL/GenBank/DDBJ whole genome shotgun (WGS) entry which is preliminary data.</text>
</comment>
<dbReference type="InterPro" id="IPR029787">
    <property type="entry name" value="Nucleotide_cyclase"/>
</dbReference>
<keyword evidence="5" id="KW-1185">Reference proteome</keyword>
<dbReference type="PROSITE" id="PS50887">
    <property type="entry name" value="GGDEF"/>
    <property type="match status" value="1"/>
</dbReference>
<dbReference type="SMART" id="SM00267">
    <property type="entry name" value="GGDEF"/>
    <property type="match status" value="1"/>
</dbReference>
<dbReference type="Pfam" id="PF08448">
    <property type="entry name" value="PAS_4"/>
    <property type="match status" value="1"/>
</dbReference>
<evidence type="ECO:0000313" key="5">
    <source>
        <dbReference type="Proteomes" id="UP001429354"/>
    </source>
</evidence>
<evidence type="ECO:0000259" key="1">
    <source>
        <dbReference type="PROSITE" id="PS50113"/>
    </source>
</evidence>
<evidence type="ECO:0000313" key="4">
    <source>
        <dbReference type="EMBL" id="NDK38161.1"/>
    </source>
</evidence>
<dbReference type="InterPro" id="IPR000160">
    <property type="entry name" value="GGDEF_dom"/>
</dbReference>
<dbReference type="Pfam" id="PF00990">
    <property type="entry name" value="GGDEF"/>
    <property type="match status" value="1"/>
</dbReference>
<organism evidence="4 5">
    <name type="scientific">Pseudoxanthomonas gei</name>
    <dbReference type="NCBI Taxonomy" id="1383030"/>
    <lineage>
        <taxon>Bacteria</taxon>
        <taxon>Pseudomonadati</taxon>
        <taxon>Pseudomonadota</taxon>
        <taxon>Gammaproteobacteria</taxon>
        <taxon>Lysobacterales</taxon>
        <taxon>Lysobacteraceae</taxon>
        <taxon>Pseudoxanthomonas</taxon>
    </lineage>
</organism>
<dbReference type="InterPro" id="IPR050706">
    <property type="entry name" value="Cyclic-di-GMP_PDE-like"/>
</dbReference>
<dbReference type="InterPro" id="IPR035965">
    <property type="entry name" value="PAS-like_dom_sf"/>
</dbReference>
<dbReference type="EMBL" id="QOVG01000002">
    <property type="protein sequence ID" value="NDK38161.1"/>
    <property type="molecule type" value="Genomic_DNA"/>
</dbReference>
<dbReference type="InterPro" id="IPR000014">
    <property type="entry name" value="PAS"/>
</dbReference>
<name>A0ABX0AD39_9GAMM</name>
<dbReference type="Pfam" id="PF13185">
    <property type="entry name" value="GAF_2"/>
    <property type="match status" value="1"/>
</dbReference>
<dbReference type="Gene3D" id="3.30.70.270">
    <property type="match status" value="1"/>
</dbReference>
<dbReference type="CDD" id="cd01948">
    <property type="entry name" value="EAL"/>
    <property type="match status" value="1"/>
</dbReference>
<gene>
    <name evidence="4" type="ORF">DT603_04820</name>
</gene>
<dbReference type="Gene3D" id="2.10.70.100">
    <property type="match status" value="1"/>
</dbReference>
<reference evidence="4 5" key="1">
    <citation type="submission" date="2018-07" db="EMBL/GenBank/DDBJ databases">
        <title>Whole genome Sequencing of Pseudoxanthomonas gei KCTC 32298 (T).</title>
        <authorList>
            <person name="Kumar S."/>
            <person name="Bansal K."/>
            <person name="Kaur A."/>
            <person name="Patil P."/>
            <person name="Sharma S."/>
            <person name="Patil P.B."/>
        </authorList>
    </citation>
    <scope>NUCLEOTIDE SEQUENCE [LARGE SCALE GENOMIC DNA]</scope>
    <source>
        <strain evidence="4 5">KCTC 32298</strain>
    </source>
</reference>
<dbReference type="Pfam" id="PF08447">
    <property type="entry name" value="PAS_3"/>
    <property type="match status" value="1"/>
</dbReference>
<dbReference type="Pfam" id="PF00563">
    <property type="entry name" value="EAL"/>
    <property type="match status" value="1"/>
</dbReference>
<dbReference type="SUPFAM" id="SSF55785">
    <property type="entry name" value="PYP-like sensor domain (PAS domain)"/>
    <property type="match status" value="2"/>
</dbReference>
<sequence>MNVPLSPVAMPSDEIQELLLALRQAEDRLYELTAGQVDALTDEQGRTFMLQRAQEEVRRVDANRRTAILNSLPANIALLDAGGYIVAINESWRQFGRSNGLRGSSAEVGANYLEVCLQAHGDHSDGATRIADGLQSVLERTAPRFEAMYSCHSPHEQRWFQMTATPMSQEPASGVVVMHMDITDRKLHELALQSSEADQREAARQLLAERSRLVAAQRVAKVGSWETDLATMEVVWSRETYRIHEMEPETPVTHADFLARVHPDDRGQLDLDLQASLPLREPSSTRHRLLLPGGRIKFLEERWQVLFDESGQPVRVSGTCQDITDRRLDEERIERLNRGYLVLSQINALIVRVGDRAELFQDACRIAVESGGFLLAWIGWVDAASGNIVPAALAGSCRDRNLAIGRTVALGDEVHPCAIAVRTRQPVIVNDLASDARFVPRPGYDSSAIRSLVALPIIVAGEVVAVFALHAGDVGYFDEAEIGLLSDLANDIGFAIGNLGKAEAMNYLAYYDALTGLANRSLFLERVAQCLRGTAGAVLVLVDLERFKSINDSLGLHAGDDLLRQVAAWLGQHLADPTLLARVGADHFALVFTDTERAGDATRHLERLIKAFHEQPFLLDGAPFRIAAKFGVATFPDDGDTPHELFRKAESALKNAKAGGSRHLFYTQKMTDSIALKLGQENQLRHALDNREFVLHYQPKVNVHSGKVVSAEALIRWSDPRSQALTPPGQFIPILEETGLIIEVGRWAIERAIEDYLRWHRAGLPAVRIAVNVSPMQLRDPAFVDDLRRLLSVDPLAPAGLELEITESMIMTDMAQSIETLHALRKMGLRIAIDDFGTGFSSLGYLSKLPVDALKIDRSFIDDMGNSAQALSLVSTMISLAHSFNLEVVAEGVETEEQYSLLKLLRCDEAQGYLYGQPVPGDEFEASFLRIATP</sequence>
<dbReference type="SUPFAM" id="SSF55073">
    <property type="entry name" value="Nucleotide cyclase"/>
    <property type="match status" value="1"/>
</dbReference>
<protein>
    <submittedName>
        <fullName evidence="4">EAL domain-containing protein</fullName>
    </submittedName>
</protein>
<dbReference type="InterPro" id="IPR043128">
    <property type="entry name" value="Rev_trsase/Diguanyl_cyclase"/>
</dbReference>
<dbReference type="InterPro" id="IPR029016">
    <property type="entry name" value="GAF-like_dom_sf"/>
</dbReference>
<dbReference type="InterPro" id="IPR013655">
    <property type="entry name" value="PAS_fold_3"/>
</dbReference>
<feature type="domain" description="EAL" evidence="2">
    <location>
        <begin position="677"/>
        <end position="932"/>
    </location>
</feature>
<dbReference type="Gene3D" id="3.20.20.450">
    <property type="entry name" value="EAL domain"/>
    <property type="match status" value="1"/>
</dbReference>
<dbReference type="InterPro" id="IPR013656">
    <property type="entry name" value="PAS_4"/>
</dbReference>
<dbReference type="CDD" id="cd00130">
    <property type="entry name" value="PAS"/>
    <property type="match status" value="1"/>
</dbReference>
<accession>A0ABX0AD39</accession>
<dbReference type="SUPFAM" id="SSF141868">
    <property type="entry name" value="EAL domain-like"/>
    <property type="match status" value="1"/>
</dbReference>
<evidence type="ECO:0000259" key="2">
    <source>
        <dbReference type="PROSITE" id="PS50883"/>
    </source>
</evidence>
<evidence type="ECO:0000259" key="3">
    <source>
        <dbReference type="PROSITE" id="PS50887"/>
    </source>
</evidence>
<dbReference type="NCBIfam" id="TIGR00254">
    <property type="entry name" value="GGDEF"/>
    <property type="match status" value="1"/>
</dbReference>
<proteinExistence type="predicted"/>
<dbReference type="InterPro" id="IPR001633">
    <property type="entry name" value="EAL_dom"/>
</dbReference>
<dbReference type="InterPro" id="IPR001610">
    <property type="entry name" value="PAC"/>
</dbReference>
<dbReference type="PROSITE" id="PS50883">
    <property type="entry name" value="EAL"/>
    <property type="match status" value="1"/>
</dbReference>
<dbReference type="SMART" id="SM00052">
    <property type="entry name" value="EAL"/>
    <property type="match status" value="1"/>
</dbReference>
<feature type="domain" description="GGDEF" evidence="3">
    <location>
        <begin position="535"/>
        <end position="669"/>
    </location>
</feature>
<dbReference type="PANTHER" id="PTHR33121">
    <property type="entry name" value="CYCLIC DI-GMP PHOSPHODIESTERASE PDEF"/>
    <property type="match status" value="1"/>
</dbReference>
<dbReference type="Proteomes" id="UP001429354">
    <property type="component" value="Unassembled WGS sequence"/>
</dbReference>
<dbReference type="Gene3D" id="3.30.450.40">
    <property type="match status" value="1"/>
</dbReference>
<dbReference type="SMART" id="SM00065">
    <property type="entry name" value="GAF"/>
    <property type="match status" value="1"/>
</dbReference>
<dbReference type="InterPro" id="IPR000700">
    <property type="entry name" value="PAS-assoc_C"/>
</dbReference>
<feature type="domain" description="PAC" evidence="1">
    <location>
        <begin position="283"/>
        <end position="335"/>
    </location>
</feature>
<dbReference type="PROSITE" id="PS50113">
    <property type="entry name" value="PAC"/>
    <property type="match status" value="1"/>
</dbReference>
<dbReference type="Gene3D" id="3.30.450.20">
    <property type="entry name" value="PAS domain"/>
    <property type="match status" value="2"/>
</dbReference>